<dbReference type="GO" id="GO:0003855">
    <property type="term" value="F:3-dehydroquinate dehydratase activity"/>
    <property type="evidence" value="ECO:0007669"/>
    <property type="project" value="UniProtKB-UniRule"/>
</dbReference>
<comment type="pathway">
    <text evidence="4 25">Metabolic intermediate biosynthesis; chorismate biosynthesis; chorismate from D-erythrose 4-phosphate and phosphoenolpyruvate: step 5/7.</text>
</comment>
<dbReference type="EC" id="4.2.3.4" evidence="25"/>
<dbReference type="InterPro" id="IPR027417">
    <property type="entry name" value="P-loop_NTPase"/>
</dbReference>
<evidence type="ECO:0000256" key="26">
    <source>
        <dbReference type="SAM" id="MobiDB-lite"/>
    </source>
</evidence>
<dbReference type="PROSITE" id="PS01028">
    <property type="entry name" value="DEHYDROQUINASE_I"/>
    <property type="match status" value="1"/>
</dbReference>
<dbReference type="CDD" id="cd01556">
    <property type="entry name" value="EPSP_synthase"/>
    <property type="match status" value="1"/>
</dbReference>
<dbReference type="InterPro" id="IPR056179">
    <property type="entry name" value="DHQS_C"/>
</dbReference>
<feature type="region of interest" description="Shikimate dehydrogenase" evidence="25">
    <location>
        <begin position="1324"/>
        <end position="2859"/>
    </location>
</feature>
<dbReference type="Gene3D" id="3.40.50.1970">
    <property type="match status" value="1"/>
</dbReference>
<comment type="pathway">
    <text evidence="25">Metabolic intermediate biosynthesis; chorismate biosynthesis; chorismate from D-erythrose 4-phosphate and phosphoenolpyruvate: step 4/7.</text>
</comment>
<feature type="binding site" evidence="25">
    <location>
        <position position="155"/>
    </location>
    <ligand>
        <name>NAD(+)</name>
        <dbReference type="ChEBI" id="CHEBI:57540"/>
    </ligand>
</feature>
<evidence type="ECO:0000256" key="18">
    <source>
        <dbReference type="ARBA" id="ARBA00023163"/>
    </source>
</evidence>
<dbReference type="Pfam" id="PF00275">
    <property type="entry name" value="EPSP_synthase"/>
    <property type="match status" value="1"/>
</dbReference>
<feature type="binding site" evidence="25">
    <location>
        <begin position="905"/>
        <end position="912"/>
    </location>
    <ligand>
        <name>ATP</name>
        <dbReference type="ChEBI" id="CHEBI:30616"/>
    </ligand>
</feature>
<dbReference type="SUPFAM" id="SSF51735">
    <property type="entry name" value="NAD(P)-binding Rossmann-fold domains"/>
    <property type="match status" value="1"/>
</dbReference>
<dbReference type="GO" id="GO:0008652">
    <property type="term" value="P:amino acid biosynthetic process"/>
    <property type="evidence" value="ECO:0007669"/>
    <property type="project" value="UniProtKB-KW"/>
</dbReference>
<feature type="binding site" evidence="25">
    <location>
        <begin position="115"/>
        <end position="118"/>
    </location>
    <ligand>
        <name>NAD(+)</name>
        <dbReference type="ChEBI" id="CHEBI:57540"/>
    </ligand>
</feature>
<evidence type="ECO:0000313" key="29">
    <source>
        <dbReference type="Proteomes" id="UP000664521"/>
    </source>
</evidence>
<dbReference type="EMBL" id="CAJPDS010000003">
    <property type="protein sequence ID" value="CAF9905120.1"/>
    <property type="molecule type" value="Genomic_DNA"/>
</dbReference>
<dbReference type="OrthoDB" id="197068at2759"/>
<feature type="region of interest" description="Disordered" evidence="26">
    <location>
        <begin position="1"/>
        <end position="23"/>
    </location>
</feature>
<dbReference type="Proteomes" id="UP000664521">
    <property type="component" value="Unassembled WGS sequence"/>
</dbReference>
<dbReference type="NCBIfam" id="TIGR01357">
    <property type="entry name" value="aroB"/>
    <property type="match status" value="1"/>
</dbReference>
<organism evidence="28 29">
    <name type="scientific">Heterodermia speciosa</name>
    <dbReference type="NCBI Taxonomy" id="116794"/>
    <lineage>
        <taxon>Eukaryota</taxon>
        <taxon>Fungi</taxon>
        <taxon>Dikarya</taxon>
        <taxon>Ascomycota</taxon>
        <taxon>Pezizomycotina</taxon>
        <taxon>Lecanoromycetes</taxon>
        <taxon>OSLEUM clade</taxon>
        <taxon>Lecanoromycetidae</taxon>
        <taxon>Caliciales</taxon>
        <taxon>Physciaceae</taxon>
        <taxon>Heterodermia</taxon>
    </lineage>
</organism>
<evidence type="ECO:0000256" key="13">
    <source>
        <dbReference type="ARBA" id="ARBA00022840"/>
    </source>
</evidence>
<dbReference type="Gene3D" id="1.20.1090.10">
    <property type="entry name" value="Dehydroquinate synthase-like - alpha domain"/>
    <property type="match status" value="1"/>
</dbReference>
<dbReference type="CDD" id="cd00502">
    <property type="entry name" value="DHQase_I"/>
    <property type="match status" value="1"/>
</dbReference>
<dbReference type="FunFam" id="1.20.1090.10:FF:000007">
    <property type="entry name" value="Pentafunctional AROM polypeptide"/>
    <property type="match status" value="1"/>
</dbReference>
<keyword evidence="7 25" id="KW-0028">Amino-acid biosynthesis</keyword>
<dbReference type="EC" id="2.5.1.19" evidence="25"/>
<comment type="similarity">
    <text evidence="25">In the 4th section; belongs to the type-I 3-dehydroquinase family.</text>
</comment>
<dbReference type="FunFam" id="3.65.10.10:FF:000008">
    <property type="entry name" value="Pentafunctional AROM polypeptide"/>
    <property type="match status" value="1"/>
</dbReference>
<dbReference type="InterPro" id="IPR018508">
    <property type="entry name" value="3-dehydroquinate_DH_AS"/>
</dbReference>
<feature type="binding site" evidence="25">
    <location>
        <position position="392"/>
    </location>
    <ligand>
        <name>7-phospho-2-dehydro-3-deoxy-D-arabino-heptonate</name>
        <dbReference type="ChEBI" id="CHEBI:58394"/>
    </ligand>
</feature>
<feature type="domain" description="JmjC" evidence="27">
    <location>
        <begin position="1774"/>
        <end position="1952"/>
    </location>
</feature>
<dbReference type="InterPro" id="IPR001986">
    <property type="entry name" value="Enolpyruvate_Tfrase_dom"/>
</dbReference>
<comment type="catalytic activity">
    <reaction evidence="25">
        <text>7-phospho-2-dehydro-3-deoxy-D-arabino-heptonate = 3-dehydroquinate + phosphate</text>
        <dbReference type="Rhea" id="RHEA:21968"/>
        <dbReference type="ChEBI" id="CHEBI:32364"/>
        <dbReference type="ChEBI" id="CHEBI:43474"/>
        <dbReference type="ChEBI" id="CHEBI:58394"/>
        <dbReference type="EC" id="4.2.3.4"/>
    </reaction>
</comment>
<keyword evidence="6 25" id="KW-0963">Cytoplasm</keyword>
<keyword evidence="12 25" id="KW-0862">Zinc</keyword>
<dbReference type="Gene3D" id="3.40.50.720">
    <property type="entry name" value="NAD(P)-binding Rossmann-like Domain"/>
    <property type="match status" value="1"/>
</dbReference>
<dbReference type="InterPro" id="IPR018866">
    <property type="entry name" value="Znf-4CXXC_R1"/>
</dbReference>
<feature type="binding site" evidence="25">
    <location>
        <begin position="230"/>
        <end position="233"/>
    </location>
    <ligand>
        <name>7-phospho-2-dehydro-3-deoxy-D-arabino-heptonate</name>
        <dbReference type="ChEBI" id="CHEBI:58394"/>
    </ligand>
</feature>
<comment type="similarity">
    <text evidence="25">In the 3rd section; belongs to the shikimate kinase family.</text>
</comment>
<dbReference type="Pfam" id="PF10497">
    <property type="entry name" value="zf-4CXXC_R1"/>
    <property type="match status" value="1"/>
</dbReference>
<dbReference type="InterPro" id="IPR016037">
    <property type="entry name" value="DHQ_synth_AroB"/>
</dbReference>
<evidence type="ECO:0000256" key="25">
    <source>
        <dbReference type="HAMAP-Rule" id="MF_03143"/>
    </source>
</evidence>
<keyword evidence="20" id="KW-0539">Nucleus</keyword>
<evidence type="ECO:0000256" key="1">
    <source>
        <dbReference type="ARBA" id="ARBA00004123"/>
    </source>
</evidence>
<evidence type="ECO:0000256" key="24">
    <source>
        <dbReference type="ARBA" id="ARBA00054455"/>
    </source>
</evidence>
<evidence type="ECO:0000259" key="27">
    <source>
        <dbReference type="PROSITE" id="PS51184"/>
    </source>
</evidence>
<comment type="pathway">
    <text evidence="25">Metabolic intermediate biosynthesis; chorismate biosynthesis; chorismate from D-erythrose 4-phosphate and phosphoenolpyruvate: step 2/7.</text>
</comment>
<dbReference type="Gene3D" id="3.40.50.300">
    <property type="entry name" value="P-loop containing nucleotide triphosphate hydrolases"/>
    <property type="match status" value="1"/>
</dbReference>
<gene>
    <name evidence="28" type="primary">ARO1</name>
    <name evidence="28" type="ORF">HETSPECPRED_004880</name>
</gene>
<dbReference type="InterPro" id="IPR013785">
    <property type="entry name" value="Aldolase_TIM"/>
</dbReference>
<evidence type="ECO:0000256" key="12">
    <source>
        <dbReference type="ARBA" id="ARBA00022833"/>
    </source>
</evidence>
<keyword evidence="14 25" id="KW-0521">NADP</keyword>
<feature type="binding site" evidence="25">
    <location>
        <position position="307"/>
    </location>
    <ligand>
        <name>7-phospho-2-dehydro-3-deoxy-D-arabino-heptonate</name>
        <dbReference type="ChEBI" id="CHEBI:58394"/>
    </ligand>
</feature>
<dbReference type="InterPro" id="IPR010110">
    <property type="entry name" value="Shikimate_DH_AroM-type"/>
</dbReference>
<feature type="binding site" evidence="25">
    <location>
        <position position="197"/>
    </location>
    <ligand>
        <name>NAD(+)</name>
        <dbReference type="ChEBI" id="CHEBI:57540"/>
    </ligand>
</feature>
<comment type="similarity">
    <text evidence="5">Belongs to the EPSP synthase family.</text>
</comment>
<dbReference type="GO" id="GO:0005737">
    <property type="term" value="C:cytoplasm"/>
    <property type="evidence" value="ECO:0007669"/>
    <property type="project" value="UniProtKB-SubCell"/>
</dbReference>
<keyword evidence="17 25" id="KW-0057">Aromatic amino acid biosynthesis</keyword>
<evidence type="ECO:0000313" key="28">
    <source>
        <dbReference type="EMBL" id="CAF9905120.1"/>
    </source>
</evidence>
<feature type="binding site" evidence="25">
    <location>
        <begin position="300"/>
        <end position="304"/>
    </location>
    <ligand>
        <name>7-phospho-2-dehydro-3-deoxy-D-arabino-heptonate</name>
        <dbReference type="ChEBI" id="CHEBI:58394"/>
    </ligand>
</feature>
<evidence type="ECO:0000256" key="2">
    <source>
        <dbReference type="ARBA" id="ARBA00004496"/>
    </source>
</evidence>
<dbReference type="InterPro" id="IPR008289">
    <property type="entry name" value="Pentafunct_AroM"/>
</dbReference>
<comment type="function">
    <text evidence="24 25">The AROM polypeptide catalyzes 5 consecutive enzymatic reactions in prechorismate polyaromatic amino acid biosynthesis.</text>
</comment>
<dbReference type="HAMAP" id="MF_00109">
    <property type="entry name" value="Shikimate_kinase"/>
    <property type="match status" value="1"/>
</dbReference>
<comment type="pathway">
    <text evidence="3 25">Metabolic intermediate biosynthesis; chorismate biosynthesis; chorismate from D-erythrose 4-phosphate and phosphoenolpyruvate: step 6/7.</text>
</comment>
<evidence type="ECO:0000256" key="10">
    <source>
        <dbReference type="ARBA" id="ARBA00022741"/>
    </source>
</evidence>
<dbReference type="CDD" id="cd00464">
    <property type="entry name" value="SK"/>
    <property type="match status" value="1"/>
</dbReference>
<evidence type="ECO:0000256" key="7">
    <source>
        <dbReference type="ARBA" id="ARBA00022605"/>
    </source>
</evidence>
<evidence type="ECO:0000256" key="22">
    <source>
        <dbReference type="ARBA" id="ARBA00044633"/>
    </source>
</evidence>
<protein>
    <recommendedName>
        <fullName evidence="25">Pentafunctional AROM polypeptide</fullName>
    </recommendedName>
    <domain>
        <recommendedName>
            <fullName evidence="25">3-dehydroquinate synthase</fullName>
            <shortName evidence="25">DHQS</shortName>
            <ecNumber evidence="25">4.2.3.4</ecNumber>
        </recommendedName>
    </domain>
    <domain>
        <recommendedName>
            <fullName evidence="25">3-phosphoshikimate 1-carboxyvinyltransferase</fullName>
            <ecNumber evidence="25">2.5.1.19</ecNumber>
        </recommendedName>
        <alternativeName>
            <fullName evidence="25">5-enolpyruvylshikimate-3-phosphate synthase</fullName>
            <shortName evidence="25">EPSP synthase</shortName>
            <shortName evidence="25">EPSPS</shortName>
        </alternativeName>
    </domain>
    <domain>
        <recommendedName>
            <fullName evidence="25">Shikimate kinase</fullName>
            <shortName evidence="25">SK</shortName>
            <ecNumber evidence="25">2.7.1.71</ecNumber>
        </recommendedName>
    </domain>
    <domain>
        <recommendedName>
            <fullName evidence="25">3-dehydroquinate dehydratase</fullName>
            <shortName evidence="25">3-dehydroquinase</shortName>
            <ecNumber evidence="25">4.2.1.10</ecNumber>
        </recommendedName>
    </domain>
    <domain>
        <recommendedName>
            <fullName evidence="25">Shikimate dehydrogenase</fullName>
            <ecNumber evidence="25">1.1.1.25</ecNumber>
        </recommendedName>
    </domain>
</protein>
<dbReference type="Pfam" id="PF01761">
    <property type="entry name" value="DHQ_synthase"/>
    <property type="match status" value="1"/>
</dbReference>
<dbReference type="InterPro" id="IPR046346">
    <property type="entry name" value="Aminoacid_DH-like_N_sf"/>
</dbReference>
<feature type="binding site" evidence="25">
    <location>
        <position position="166"/>
    </location>
    <ligand>
        <name>7-phospho-2-dehydro-3-deoxy-D-arabino-heptonate</name>
        <dbReference type="ChEBI" id="CHEBI:58394"/>
    </ligand>
</feature>
<dbReference type="Pfam" id="PF02373">
    <property type="entry name" value="JmjC"/>
    <property type="match status" value="1"/>
</dbReference>
<feature type="active site" description="For EPSP synthase activity" evidence="25">
    <location>
        <position position="859"/>
    </location>
</feature>
<feature type="binding site" evidence="25">
    <location>
        <begin position="81"/>
        <end position="83"/>
    </location>
    <ligand>
        <name>NAD(+)</name>
        <dbReference type="ChEBI" id="CHEBI:57540"/>
    </ligand>
</feature>
<dbReference type="SUPFAM" id="SSF52540">
    <property type="entry name" value="P-loop containing nucleoside triphosphate hydrolases"/>
    <property type="match status" value="1"/>
</dbReference>
<evidence type="ECO:0000256" key="3">
    <source>
        <dbReference type="ARBA" id="ARBA00004811"/>
    </source>
</evidence>
<dbReference type="GO" id="GO:0004765">
    <property type="term" value="F:shikimate kinase activity"/>
    <property type="evidence" value="ECO:0007669"/>
    <property type="project" value="UniProtKB-UniRule"/>
</dbReference>
<dbReference type="NCBIfam" id="TIGR01809">
    <property type="entry name" value="Shik-DH-AROM"/>
    <property type="match status" value="1"/>
</dbReference>
<dbReference type="InterPro" id="IPR000623">
    <property type="entry name" value="Shikimate_kinase/TSH1"/>
</dbReference>
<evidence type="ECO:0000256" key="6">
    <source>
        <dbReference type="ARBA" id="ARBA00022490"/>
    </source>
</evidence>
<comment type="similarity">
    <text evidence="25">In the C-terminal section; belongs to the shikimate dehydrogenase family.</text>
</comment>
<feature type="binding site" evidence="25">
    <location>
        <position position="188"/>
    </location>
    <ligand>
        <name>7-phospho-2-dehydro-3-deoxy-D-arabino-heptonate</name>
        <dbReference type="ChEBI" id="CHEBI:58394"/>
    </ligand>
</feature>
<proteinExistence type="inferred from homology"/>
<comment type="similarity">
    <text evidence="25">In the 2nd section; belongs to the EPSP synthase family.</text>
</comment>
<comment type="pathway">
    <text evidence="25">Metabolic intermediate biosynthesis; chorismate biosynthesis; chorismate from D-erythrose 4-phosphate and phosphoenolpyruvate: step 3/7.</text>
</comment>
<feature type="region of interest" description="Disordered" evidence="26">
    <location>
        <begin position="2306"/>
        <end position="2360"/>
    </location>
</feature>
<feature type="active site" description="Proton acceptor; for 3-dehydroquinate synthase activity" evidence="25">
    <location>
        <position position="311"/>
    </location>
</feature>
<keyword evidence="8 25" id="KW-0808">Transferase</keyword>
<dbReference type="Gene3D" id="2.60.120.650">
    <property type="entry name" value="Cupin"/>
    <property type="match status" value="1"/>
</dbReference>
<name>A0A8H3I6H2_9LECA</name>
<feature type="binding site" evidence="25">
    <location>
        <begin position="175"/>
        <end position="176"/>
    </location>
    <ligand>
        <name>NAD(+)</name>
        <dbReference type="ChEBI" id="CHEBI:57540"/>
    </ligand>
</feature>
<dbReference type="FunFam" id="3.20.20.70:FF:000135">
    <property type="entry name" value="Pentafunctional AROM polypeptide"/>
    <property type="match status" value="1"/>
</dbReference>
<dbReference type="Gene3D" id="3.40.50.10860">
    <property type="entry name" value="Leucine Dehydrogenase, chain A, domain 1"/>
    <property type="match status" value="1"/>
</dbReference>
<feature type="binding site" evidence="25">
    <location>
        <begin position="150"/>
        <end position="152"/>
    </location>
    <ligand>
        <name>NAD(+)</name>
        <dbReference type="ChEBI" id="CHEBI:57540"/>
    </ligand>
</feature>
<keyword evidence="10 25" id="KW-0547">Nucleotide-binding</keyword>
<dbReference type="CDD" id="cd08195">
    <property type="entry name" value="DHQS"/>
    <property type="match status" value="1"/>
</dbReference>
<feature type="binding site" evidence="25">
    <location>
        <position position="226"/>
    </location>
    <ligand>
        <name>NAD(+)</name>
        <dbReference type="ChEBI" id="CHEBI:57540"/>
    </ligand>
</feature>
<keyword evidence="15 25" id="KW-0560">Oxidoreductase</keyword>
<dbReference type="SUPFAM" id="SSF51197">
    <property type="entry name" value="Clavaminate synthase-like"/>
    <property type="match status" value="1"/>
</dbReference>
<keyword evidence="9 25" id="KW-0479">Metal-binding</keyword>
<dbReference type="HAMAP" id="MF_00210">
    <property type="entry name" value="EPSP_synth"/>
    <property type="match status" value="1"/>
</dbReference>
<dbReference type="SUPFAM" id="SSF55205">
    <property type="entry name" value="EPT/RTPC-like"/>
    <property type="match status" value="1"/>
</dbReference>
<dbReference type="InterPro" id="IPR013792">
    <property type="entry name" value="RNA3'P_cycl/enolpyr_Trfase_a/b"/>
</dbReference>
<dbReference type="UniPathway" id="UPA00053">
    <property type="reaction ID" value="UER00085"/>
</dbReference>
<feature type="compositionally biased region" description="Polar residues" evidence="26">
    <location>
        <begin position="2610"/>
        <end position="2629"/>
    </location>
</feature>
<feature type="compositionally biased region" description="Low complexity" evidence="26">
    <location>
        <begin position="2704"/>
        <end position="2716"/>
    </location>
</feature>
<dbReference type="CDD" id="cd15489">
    <property type="entry name" value="PHD_SF"/>
    <property type="match status" value="1"/>
</dbReference>
<feature type="active site" description="Proton acceptor; for 3-dehydroquinate synthase activity" evidence="25">
    <location>
        <position position="296"/>
    </location>
</feature>
<dbReference type="GO" id="GO:0009073">
    <property type="term" value="P:aromatic amino acid family biosynthetic process"/>
    <property type="evidence" value="ECO:0007669"/>
    <property type="project" value="UniProtKB-UniRule"/>
</dbReference>
<keyword evidence="18" id="KW-0804">Transcription</keyword>
<comment type="catalytic activity">
    <reaction evidence="23 25">
        <text>shikimate + ATP = 3-phosphoshikimate + ADP + H(+)</text>
        <dbReference type="Rhea" id="RHEA:13121"/>
        <dbReference type="ChEBI" id="CHEBI:15378"/>
        <dbReference type="ChEBI" id="CHEBI:30616"/>
        <dbReference type="ChEBI" id="CHEBI:36208"/>
        <dbReference type="ChEBI" id="CHEBI:145989"/>
        <dbReference type="ChEBI" id="CHEBI:456216"/>
        <dbReference type="EC" id="2.7.1.71"/>
    </reaction>
</comment>
<feature type="region of interest" description="Disordered" evidence="26">
    <location>
        <begin position="2540"/>
        <end position="2746"/>
    </location>
</feature>
<comment type="catalytic activity">
    <reaction evidence="22">
        <text>3-phosphoshikimate + phosphoenolpyruvate = 5-O-(1-carboxyvinyl)-3-phosphoshikimate + phosphate</text>
        <dbReference type="Rhea" id="RHEA:21256"/>
        <dbReference type="ChEBI" id="CHEBI:43474"/>
        <dbReference type="ChEBI" id="CHEBI:57701"/>
        <dbReference type="ChEBI" id="CHEBI:58702"/>
        <dbReference type="ChEBI" id="CHEBI:145989"/>
        <dbReference type="EC" id="2.5.1.19"/>
    </reaction>
    <physiologicalReaction direction="left-to-right" evidence="22">
        <dbReference type="Rhea" id="RHEA:21257"/>
    </physiologicalReaction>
</comment>
<feature type="binding site" evidence="25">
    <location>
        <position position="323"/>
    </location>
    <ligand>
        <name>7-phospho-2-dehydro-3-deoxy-D-arabino-heptonate</name>
        <dbReference type="ChEBI" id="CHEBI:58394"/>
    </ligand>
</feature>
<dbReference type="InterPro" id="IPR023193">
    <property type="entry name" value="EPSP_synthase_CS"/>
</dbReference>
<dbReference type="FunFam" id="3.40.50.1970:FF:000007">
    <property type="entry name" value="Pentafunctional AROM polypeptide"/>
    <property type="match status" value="1"/>
</dbReference>
<comment type="caution">
    <text evidence="28">The sequence shown here is derived from an EMBL/GenBank/DDBJ whole genome shotgun (WGS) entry which is preliminary data.</text>
</comment>
<feature type="compositionally biased region" description="Polar residues" evidence="26">
    <location>
        <begin position="1"/>
        <end position="12"/>
    </location>
</feature>
<dbReference type="NCBIfam" id="TIGR01356">
    <property type="entry name" value="aroA"/>
    <property type="match status" value="1"/>
</dbReference>
<dbReference type="InterPro" id="IPR023000">
    <property type="entry name" value="Shikimate_kinase_CS"/>
</dbReference>
<comment type="subunit">
    <text evidence="25">Homodimer.</text>
</comment>
<dbReference type="GO" id="GO:0005524">
    <property type="term" value="F:ATP binding"/>
    <property type="evidence" value="ECO:0007669"/>
    <property type="project" value="UniProtKB-UniRule"/>
</dbReference>
<feature type="binding site" evidence="25">
    <location>
        <position position="198"/>
    </location>
    <ligand>
        <name>7-phospho-2-dehydro-3-deoxy-D-arabino-heptonate</name>
        <dbReference type="ChEBI" id="CHEBI:58394"/>
    </ligand>
</feature>
<comment type="caution">
    <text evidence="25">Lacks conserved residue(s) required for the propagation of feature annotation.</text>
</comment>
<evidence type="ECO:0000256" key="19">
    <source>
        <dbReference type="ARBA" id="ARBA00023239"/>
    </source>
</evidence>
<comment type="catalytic activity">
    <reaction evidence="25">
        <text>3-dehydroquinate = 3-dehydroshikimate + H2O</text>
        <dbReference type="Rhea" id="RHEA:21096"/>
        <dbReference type="ChEBI" id="CHEBI:15377"/>
        <dbReference type="ChEBI" id="CHEBI:16630"/>
        <dbReference type="ChEBI" id="CHEBI:32364"/>
        <dbReference type="EC" id="4.2.1.10"/>
    </reaction>
</comment>
<comment type="similarity">
    <text evidence="25">In the N-terminal section; belongs to the sugar phosphate cyclases superfamily. Dehydroquinate synthase family.</text>
</comment>
<dbReference type="GO" id="GO:0003856">
    <property type="term" value="F:3-dehydroquinate synthase activity"/>
    <property type="evidence" value="ECO:0007669"/>
    <property type="project" value="UniProtKB-UniRule"/>
</dbReference>
<accession>A0A8H3I6H2</accession>
<feature type="binding site" evidence="25">
    <location>
        <position position="307"/>
    </location>
    <ligand>
        <name>Zn(2+)</name>
        <dbReference type="ChEBI" id="CHEBI:29105"/>
        <note>catalytic</note>
    </ligand>
</feature>
<evidence type="ECO:0000256" key="17">
    <source>
        <dbReference type="ARBA" id="ARBA00023141"/>
    </source>
</evidence>
<dbReference type="PRINTS" id="PR01100">
    <property type="entry name" value="SHIKIMTKNASE"/>
</dbReference>
<keyword evidence="16" id="KW-0805">Transcription regulation</keyword>
<keyword evidence="29" id="KW-1185">Reference proteome</keyword>
<keyword evidence="19 25" id="KW-0456">Lyase</keyword>
<dbReference type="InterPro" id="IPR013708">
    <property type="entry name" value="Shikimate_DH-bd_N"/>
</dbReference>
<dbReference type="NCBIfam" id="TIGR01093">
    <property type="entry name" value="aroD"/>
    <property type="match status" value="1"/>
</dbReference>
<dbReference type="SMART" id="SM00558">
    <property type="entry name" value="JmjC"/>
    <property type="match status" value="1"/>
</dbReference>
<feature type="compositionally biased region" description="Low complexity" evidence="26">
    <location>
        <begin position="2572"/>
        <end position="2584"/>
    </location>
</feature>
<sequence length="2859" mass="314201">MTASSIATSPHTASGPLPKLRAGNPQRGRIKWYAMGSVEQPTKVSILGKENIIVHYDIWGSYVAHDLLENVPSATYILITDTNLYERYVPSFEKSFQEAAGERARLLTYQIPPGETSKSRTTKADIEDWMLSKERDPPCDTKSVVIALGGGVIGDMIGFVAATFKRGVRFVQVPTTLLAMVDSSIGGKTAIDTEAGKNLIGAFWQPARIYIDLQFLNTLPTREFINGLAEVIKTAAIWNEQAFIDLEDNAGRIMAAIKATPSNSVERLSDIREVLKKIVLESASTKAHVVSADEREGGLRNLLNFGHSIGHAFEGILTPQILHGECVAIGMVLEAILARYLGILDGGAVARLVKCLSSYGLPVSPNDPTVRKRSANKHCSVDQLLSIMSVDKKNEGRSKRIVLLAAIGRTSEPKATAVADRDIRVVLSSAVMVSPATPKDPNIKCIPPGSKSISNRALILAALGKGECRIDNLLHSDDTEVMMNAIAKLGGAEFAWEDNGKVLVVKGNGGSLQASTDDLYLGNAGTASRFLTSVATLAQPTKQGYSILTGNHRMKSRPIGPLVDALASNGAEIDYVEKKGSLPLRIKASEGMEGGDINLAATVSSQYVSSLLMCAPYAKKPVTIRLLGTPISQLYIDMTSAMMASFGIHVEKSSTEAHTYHIPQGTYQNPSQYSIESDASSATYPLAIAAITGTTCTVPNIGSSSLQGDARFAVDVLRPMGCRVEQTETSTTVEGPPKGGLKPLREVNMEPMTDAFLTASVLAAVARGSEDRSTTRIIGIANQRVKECNRIQAMEDQLAKFGVTCRQLPDGIEIDGVDYTRMQMPQDGVECYDDHRVAMSFSVLATIAPHGTLIREKDCVGKTWPGWWDTLRKPFGITLQGVDLESQQVSKLGSSSISTSIILIGMRGAGKTTTGGWIADTLGWHFADLDAQLEHDIGRSIPEIIKDSGWEEFRSYELGMLKKMLKEKPQGYVFACGGGIVEIPSAREILRSYQASGGLVVLVQRNIDDIMTYLQIDKTRPAYVDDMQSVWERRREWYNECSNFLHYSQKSEPHELHRASKDLERFITTITGRRHPLETILSKERSFFVSLTVPNISARLEFLPEVVVGSDAVELRVDLLEDPQNPDKSPSTESVANQLSILRGLTTVPIIFTIRTTGQGGKFPDHDHRSILALSLLALRMGVEFLDLEMQLPESILEVVAKAKGHTAIIASHHDPKGDLSWSNGSWVPFYNKALLYGDVVKLVGVAQDPEDNAKLLQFKAWAQSAHATPIIAINMGRKGQLSRIQNTFLTPVSHPSLPFKAAPGQLSAAEIRSALALHGVIDPKQFYLFGKPISQSPSPALHNALFKSTGLPHSYGLLESDAVADLKATLQSPDFGGASVTIPLKLDILTCLDLVSSDAELIGAVNTLVVDTSRRSTHSGGHFLIGQNTDWKGMRLVLESAGAHAGGHQSGVIIGGGGTARAAIYALHTMGLSPIYILGRSAGKLQELVHSFPGSYNLRIVDSSSANQQMCPSPTVAIGTIPADKPIDLGMQDAVVRALRASADCKSTKRVFLEMAYKPSVTPLMGLAREHGWETVPGRDVLAAQGVYQFEAWTGIAPLLGDAKLATDFCAKMPAQRPSASFEPISPDLDLAALVEKTPNFEYVVRISCDMIEQQGHEAFEKLVLLHVIIGGKPLVIEGFQKHLDEWTFTSQWLKDNHGRKFEHARNITKRENMPLSIGHYLDNMANLTNQWNKYNYKETERQRIYLKDIDCPQIWHDKLKDQIPSSVFYLNESTGDLGGAGSLDEKDRGVARAGDLMSSLPPAMRADNLMCYIGHEGTYTPAHREMCASLGHNLMVENSGGRYEGGKATKPGSSIWFMTETKDRHLVSEYWLSTLGHDIEIENHFAQINAWKAAPFNTYIVEQKLGDFILIPPLAPHQVWNRGTRTMKVAWNRTTVETLEMALSEALPRARMVCRDEQYKNKAIVHFTLAKYSKLLARVEHQKQTDPDPQVLVDLTYSPKIRQVQKDFRRLFTLHTHILLSEMLAPGSDFAGEYIPYDSYVTCSFCRCNIFNRFLTCTTCVAPLENGEQDTYDICLECYAMGRSCRCNSNYNWVEQFPWHDLTKEHERWRQQIITVEGGLNEKSPKSLLAERKSLDKKTLAQVCQEQLKIRPWLDPAKPSPVHLTTLARGTAPDASNVTEDGVVKKSPKMRRKKEIMERYPSCHVCLWPEYDWKLAFCTTCDRAYCYGSLFRGFDMTPLSVMENTMWKCPHCLKICSCAGCRKRKGTKPYEPSCTILGHDTKKVADPRSWEGLVNYSSSNMKWVKSAGDDHPHETKRLRRRQHEADLEKSKDPALDEDSYVQEGESTPTGTEDVEPSISADAHREIPIDPMLFAEGVENEPLDARNRDVNAQQRGASPGDLESRLRHGLQDFNEQFEQPPPRGPAPTARMVEEHVQDGRLVSTDVNGITFEYPDPSLGSSSAPTGQPQQPDTQIWTGDANGVAHNILRSDLESNIADQQRNQIQRQQKILEANGNGNGKKRQDKSLLLKLRVDGSKLAAIKPRHNGLAPPSSSNPPARPTPQKEILQSDVVNGAKAVGGNVKQPVKRRLTRDERDDDFGTNKKLRKATGSQLKTRMSLPANLNSGSKNYAEDSSDSNAEEQQVSSFQPVNGTQKPRGLPSYLARRSLGDDDQPLETVSQAPKKRKIRPMASTPKMDQATQPLNNEHSLNHSSSAPKKRKGRPPKASLSSTTSKQQPELEIPEAPVPYAHELPLISDDHNPARIAAIAALNAMPSSGGFDGNGDNLSISSDSDAEAIDDYPPKPLPKSRSDVDLSKLGPGQATPPMDEVARRAEENRQAKLRALAWSAGEGGSEDGYY</sequence>
<dbReference type="Pfam" id="PF01202">
    <property type="entry name" value="SKI"/>
    <property type="match status" value="1"/>
</dbReference>
<dbReference type="SUPFAM" id="SSF53223">
    <property type="entry name" value="Aminoacid dehydrogenase-like, N-terminal domain"/>
    <property type="match status" value="1"/>
</dbReference>
<dbReference type="Gene3D" id="3.65.10.10">
    <property type="entry name" value="Enolpyruvate transferase domain"/>
    <property type="match status" value="2"/>
</dbReference>
<dbReference type="InterPro" id="IPR003347">
    <property type="entry name" value="JmjC_dom"/>
</dbReference>
<evidence type="ECO:0000256" key="9">
    <source>
        <dbReference type="ARBA" id="ARBA00022723"/>
    </source>
</evidence>
<feature type="active site" description="Proton acceptor; for 3-dehydroquinate dehydratase activity" evidence="25">
    <location>
        <position position="1214"/>
    </location>
</feature>
<dbReference type="InterPro" id="IPR036968">
    <property type="entry name" value="Enolpyruvate_Tfrase_sf"/>
</dbReference>
<dbReference type="HAMAP" id="MF_03143">
    <property type="entry name" value="Pentafunct_AroM"/>
    <property type="match status" value="1"/>
</dbReference>
<dbReference type="GO" id="GO:0009423">
    <property type="term" value="P:chorismate biosynthetic process"/>
    <property type="evidence" value="ECO:0007669"/>
    <property type="project" value="UniProtKB-UniRule"/>
</dbReference>
<evidence type="ECO:0000256" key="14">
    <source>
        <dbReference type="ARBA" id="ARBA00022857"/>
    </source>
</evidence>
<feature type="binding site" evidence="25">
    <location>
        <position position="182"/>
    </location>
    <ligand>
        <name>7-phospho-2-dehydro-3-deoxy-D-arabino-heptonate</name>
        <dbReference type="ChEBI" id="CHEBI:58394"/>
    </ligand>
</feature>
<feature type="region of interest" description="Disordered" evidence="26">
    <location>
        <begin position="2774"/>
        <end position="2838"/>
    </location>
</feature>
<dbReference type="PANTHER" id="PTHR21090">
    <property type="entry name" value="AROM/DEHYDROQUINATE SYNTHASE"/>
    <property type="match status" value="1"/>
</dbReference>
<feature type="binding site" evidence="25">
    <location>
        <position position="230"/>
    </location>
    <ligand>
        <name>Zn(2+)</name>
        <dbReference type="ChEBI" id="CHEBI:29105"/>
        <note>catalytic</note>
    </ligand>
</feature>
<evidence type="ECO:0000256" key="21">
    <source>
        <dbReference type="ARBA" id="ARBA00023268"/>
    </source>
</evidence>
<evidence type="ECO:0000256" key="23">
    <source>
        <dbReference type="ARBA" id="ARBA00048567"/>
    </source>
</evidence>
<dbReference type="EC" id="2.7.1.71" evidence="25"/>
<evidence type="ECO:0000256" key="5">
    <source>
        <dbReference type="ARBA" id="ARBA00009948"/>
    </source>
</evidence>
<dbReference type="PANTHER" id="PTHR21090:SF5">
    <property type="entry name" value="PENTAFUNCTIONAL AROM POLYPEPTIDE"/>
    <property type="match status" value="1"/>
</dbReference>
<dbReference type="GO" id="GO:0005634">
    <property type="term" value="C:nucleus"/>
    <property type="evidence" value="ECO:0007669"/>
    <property type="project" value="UniProtKB-SubCell"/>
</dbReference>
<feature type="binding site" evidence="25">
    <location>
        <position position="286"/>
    </location>
    <ligand>
        <name>7-phospho-2-dehydro-3-deoxy-D-arabino-heptonate</name>
        <dbReference type="ChEBI" id="CHEBI:58394"/>
    </ligand>
</feature>
<feature type="binding site" evidence="25">
    <location>
        <position position="323"/>
    </location>
    <ligand>
        <name>Zn(2+)</name>
        <dbReference type="ChEBI" id="CHEBI:29105"/>
        <note>catalytic</note>
    </ligand>
</feature>
<dbReference type="GO" id="GO:0004764">
    <property type="term" value="F:shikimate 3-dehydrogenase (NADP+) activity"/>
    <property type="evidence" value="ECO:0007669"/>
    <property type="project" value="UniProtKB-UniRule"/>
</dbReference>
<dbReference type="InterPro" id="IPR031322">
    <property type="entry name" value="Shikimate/glucono_kinase"/>
</dbReference>
<dbReference type="SUPFAM" id="SSF56796">
    <property type="entry name" value="Dehydroquinate synthase-like"/>
    <property type="match status" value="1"/>
</dbReference>
<evidence type="ECO:0000256" key="16">
    <source>
        <dbReference type="ARBA" id="ARBA00023015"/>
    </source>
</evidence>
<feature type="active site" description="Schiff-base intermediate with substrate; for 3-dehydroquinate dehydratase activity" evidence="25">
    <location>
        <position position="1242"/>
    </location>
</feature>
<dbReference type="Pfam" id="PF08501">
    <property type="entry name" value="Shikimate_dh_N"/>
    <property type="match status" value="1"/>
</dbReference>
<feature type="region of interest" description="3-dehydroquinase" evidence="25">
    <location>
        <begin position="1091"/>
        <end position="1311"/>
    </location>
</feature>
<feature type="compositionally biased region" description="Polar residues" evidence="26">
    <location>
        <begin position="2641"/>
        <end position="2655"/>
    </location>
</feature>
<evidence type="ECO:0000256" key="20">
    <source>
        <dbReference type="ARBA" id="ARBA00023242"/>
    </source>
</evidence>
<dbReference type="SUPFAM" id="SSF51569">
    <property type="entry name" value="Aldolase"/>
    <property type="match status" value="1"/>
</dbReference>
<dbReference type="GO" id="GO:0046872">
    <property type="term" value="F:metal ion binding"/>
    <property type="evidence" value="ECO:0007669"/>
    <property type="project" value="UniProtKB-UniRule"/>
</dbReference>
<dbReference type="EC" id="1.1.1.25" evidence="25"/>
<dbReference type="PROSITE" id="PS00104">
    <property type="entry name" value="EPSP_SYNTHASE_1"/>
    <property type="match status" value="1"/>
</dbReference>
<dbReference type="EC" id="4.2.1.10" evidence="25"/>
<dbReference type="InterPro" id="IPR006264">
    <property type="entry name" value="EPSP_synthase"/>
</dbReference>
<dbReference type="PROSITE" id="PS01128">
    <property type="entry name" value="SHIKIMATE_KINASE"/>
    <property type="match status" value="1"/>
</dbReference>
<dbReference type="PROSITE" id="PS51184">
    <property type="entry name" value="JMJC"/>
    <property type="match status" value="1"/>
</dbReference>
<dbReference type="PROSITE" id="PS00885">
    <property type="entry name" value="EPSP_SYNTHASE_2"/>
    <property type="match status" value="1"/>
</dbReference>
<keyword evidence="13 25" id="KW-0067">ATP-binding</keyword>
<feature type="region of interest" description="3-dehydroquinate synthase" evidence="25">
    <location>
        <begin position="1"/>
        <end position="420"/>
    </location>
</feature>
<keyword evidence="21 25" id="KW-0511">Multifunctional enzyme</keyword>
<feature type="compositionally biased region" description="Basic and acidic residues" evidence="26">
    <location>
        <begin position="2592"/>
        <end position="2602"/>
    </location>
</feature>
<comment type="subcellular location">
    <subcellularLocation>
        <location evidence="2 25">Cytoplasm</location>
    </subcellularLocation>
    <subcellularLocation>
        <location evidence="1">Nucleus</location>
    </subcellularLocation>
</comment>
<evidence type="ECO:0000256" key="15">
    <source>
        <dbReference type="ARBA" id="ARBA00023002"/>
    </source>
</evidence>
<keyword evidence="11 25" id="KW-0418">Kinase</keyword>
<dbReference type="InterPro" id="IPR001381">
    <property type="entry name" value="DHquinase_I"/>
</dbReference>
<dbReference type="FunFam" id="3.65.10.10:FF:000007">
    <property type="entry name" value="Pentafunctional AROM polypeptide"/>
    <property type="match status" value="1"/>
</dbReference>
<dbReference type="Gene3D" id="3.20.20.70">
    <property type="entry name" value="Aldolase class I"/>
    <property type="match status" value="1"/>
</dbReference>
<dbReference type="GO" id="GO:0003866">
    <property type="term" value="F:3-phosphoshikimate 1-carboxyvinyltransferase activity"/>
    <property type="evidence" value="ECO:0007669"/>
    <property type="project" value="UniProtKB-UniRule"/>
</dbReference>
<dbReference type="Pfam" id="PF01487">
    <property type="entry name" value="DHquinase_I"/>
    <property type="match status" value="1"/>
</dbReference>
<dbReference type="FunFam" id="3.40.50.300:FF:001256">
    <property type="entry name" value="Pentafunctional AROM polypeptide"/>
    <property type="match status" value="1"/>
</dbReference>
<reference evidence="28" key="1">
    <citation type="submission" date="2021-03" db="EMBL/GenBank/DDBJ databases">
        <authorList>
            <person name="Tagirdzhanova G."/>
        </authorList>
    </citation>
    <scope>NUCLEOTIDE SEQUENCE</scope>
</reference>
<evidence type="ECO:0000256" key="4">
    <source>
        <dbReference type="ARBA" id="ARBA00004842"/>
    </source>
</evidence>
<comment type="cofactor">
    <cofactor evidence="25">
        <name>Zn(2+)</name>
        <dbReference type="ChEBI" id="CHEBI:29105"/>
    </cofactor>
    <text evidence="25">Binds 2 Zn(2+) ions per subunit.</text>
</comment>
<feature type="compositionally biased region" description="Basic and acidic residues" evidence="26">
    <location>
        <begin position="2829"/>
        <end position="2838"/>
    </location>
</feature>
<dbReference type="InterPro" id="IPR030960">
    <property type="entry name" value="DHQS/DOIS_N"/>
</dbReference>
<dbReference type="Pfam" id="PF24621">
    <property type="entry name" value="DHQS_C"/>
    <property type="match status" value="1"/>
</dbReference>
<feature type="compositionally biased region" description="Basic and acidic residues" evidence="26">
    <location>
        <begin position="2325"/>
        <end position="2336"/>
    </location>
</feature>
<comment type="catalytic activity">
    <reaction evidence="25">
        <text>shikimate + NADP(+) = 3-dehydroshikimate + NADPH + H(+)</text>
        <dbReference type="Rhea" id="RHEA:17737"/>
        <dbReference type="ChEBI" id="CHEBI:15378"/>
        <dbReference type="ChEBI" id="CHEBI:16630"/>
        <dbReference type="ChEBI" id="CHEBI:36208"/>
        <dbReference type="ChEBI" id="CHEBI:57783"/>
        <dbReference type="ChEBI" id="CHEBI:58349"/>
        <dbReference type="EC" id="1.1.1.25"/>
    </reaction>
</comment>
<evidence type="ECO:0000256" key="8">
    <source>
        <dbReference type="ARBA" id="ARBA00022679"/>
    </source>
</evidence>
<evidence type="ECO:0000256" key="11">
    <source>
        <dbReference type="ARBA" id="ARBA00022777"/>
    </source>
</evidence>
<feature type="binding site" evidence="25">
    <location>
        <begin position="215"/>
        <end position="218"/>
    </location>
    <ligand>
        <name>NAD(+)</name>
        <dbReference type="ChEBI" id="CHEBI:57540"/>
    </ligand>
</feature>
<dbReference type="InterPro" id="IPR036291">
    <property type="entry name" value="NAD(P)-bd_dom_sf"/>
</dbReference>
<dbReference type="CDD" id="cd01065">
    <property type="entry name" value="NAD_bind_Shikimate_DH"/>
    <property type="match status" value="1"/>
</dbReference>